<dbReference type="EMBL" id="CP042243">
    <property type="protein sequence ID" value="QEK13684.1"/>
    <property type="molecule type" value="Genomic_DNA"/>
</dbReference>
<accession>A0A5C0SJS4</accession>
<protein>
    <recommendedName>
        <fullName evidence="3">Cysteine-rich CPCC domain-containing protein</fullName>
    </recommendedName>
</protein>
<dbReference type="AlphaFoldDB" id="A0A5C0SJS4"/>
<dbReference type="Proteomes" id="UP000324646">
    <property type="component" value="Chromosome"/>
</dbReference>
<organism evidence="1 2">
    <name type="scientific">Crassaminicella thermophila</name>
    <dbReference type="NCBI Taxonomy" id="2599308"/>
    <lineage>
        <taxon>Bacteria</taxon>
        <taxon>Bacillati</taxon>
        <taxon>Bacillota</taxon>
        <taxon>Clostridia</taxon>
        <taxon>Eubacteriales</taxon>
        <taxon>Clostridiaceae</taxon>
        <taxon>Crassaminicella</taxon>
    </lineage>
</organism>
<keyword evidence="2" id="KW-1185">Reference proteome</keyword>
<reference evidence="1 2" key="1">
    <citation type="submission" date="2019-07" db="EMBL/GenBank/DDBJ databases">
        <title>Complete genome of Crassaminicella thermophila SY095.</title>
        <authorList>
            <person name="Li X."/>
        </authorList>
    </citation>
    <scope>NUCLEOTIDE SEQUENCE [LARGE SCALE GENOMIC DNA]</scope>
    <source>
        <strain evidence="1 2">SY095</strain>
    </source>
</reference>
<proteinExistence type="predicted"/>
<dbReference type="KEGG" id="crs:FQB35_12860"/>
<gene>
    <name evidence="1" type="ORF">FQB35_12860</name>
</gene>
<name>A0A5C0SJS4_CRATE</name>
<evidence type="ECO:0008006" key="3">
    <source>
        <dbReference type="Google" id="ProtNLM"/>
    </source>
</evidence>
<evidence type="ECO:0000313" key="1">
    <source>
        <dbReference type="EMBL" id="QEK13684.1"/>
    </source>
</evidence>
<sequence length="20" mass="2392">MLDEEIPGTYSICPICYWEE</sequence>
<evidence type="ECO:0000313" key="2">
    <source>
        <dbReference type="Proteomes" id="UP000324646"/>
    </source>
</evidence>